<proteinExistence type="predicted"/>
<evidence type="ECO:0000313" key="1">
    <source>
        <dbReference type="EMBL" id="MEW9492301.1"/>
    </source>
</evidence>
<comment type="caution">
    <text evidence="1">The sequence shown here is derived from an EMBL/GenBank/DDBJ whole genome shotgun (WGS) entry which is preliminary data.</text>
</comment>
<name>A0ACC6TQZ7_9CREN</name>
<dbReference type="EMBL" id="JZWS03000021">
    <property type="protein sequence ID" value="MEW9492301.1"/>
    <property type="molecule type" value="Genomic_DNA"/>
</dbReference>
<organism evidence="1 2">
    <name type="scientific">Candidatus Aramenus sulfurataquae</name>
    <dbReference type="NCBI Taxonomy" id="1326980"/>
    <lineage>
        <taxon>Archaea</taxon>
        <taxon>Thermoproteota</taxon>
        <taxon>Thermoprotei</taxon>
        <taxon>Sulfolobales</taxon>
        <taxon>Sulfolobaceae</taxon>
        <taxon>Candidatus Aramenus</taxon>
    </lineage>
</organism>
<protein>
    <submittedName>
        <fullName evidence="1">Uncharacterized protein</fullName>
    </submittedName>
</protein>
<sequence length="150" mass="16277">MKLLFLGLVPMVLGAIAVALTYHGYKTVTSTSSVFIHPHSHFNVSYPGSSEVVFTYNFTLPVVVLGYPSSATLANNSLIYEVCFFSTSPGELAVFNPNNTGTLLHYALQYVQGGRVGFEYGFVLGLLVMGAGAFSTVINFLLKPKKREAR</sequence>
<dbReference type="Proteomes" id="UP000053480">
    <property type="component" value="Unassembled WGS sequence"/>
</dbReference>
<reference evidence="1" key="1">
    <citation type="submission" date="2024-07" db="EMBL/GenBank/DDBJ databases">
        <title>Metagenome and Metagenome-Assembled Genomes of Archaea from a hot spring from the geothermal field of Los Azufres, Mexico.</title>
        <authorList>
            <person name="Marin-Paredes R."/>
            <person name="Martinez-Romero E."/>
            <person name="Servin-Garciduenas L.E."/>
        </authorList>
    </citation>
    <scope>NUCLEOTIDE SEQUENCE</scope>
    <source>
        <strain evidence="1">AZ1-454</strain>
    </source>
</reference>
<evidence type="ECO:0000313" key="2">
    <source>
        <dbReference type="Proteomes" id="UP000053480"/>
    </source>
</evidence>
<gene>
    <name evidence="1" type="ORF">TQ35_0008900</name>
</gene>
<accession>A0ACC6TQZ7</accession>